<reference evidence="2" key="1">
    <citation type="submission" date="2021-01" db="EMBL/GenBank/DDBJ databases">
        <title>Whole genome shotgun sequence of Sinosporangium siamense NBRC 109515.</title>
        <authorList>
            <person name="Komaki H."/>
            <person name="Tamura T."/>
        </authorList>
    </citation>
    <scope>NUCLEOTIDE SEQUENCE</scope>
    <source>
        <strain evidence="2">NBRC 109515</strain>
    </source>
</reference>
<evidence type="ECO:0000313" key="3">
    <source>
        <dbReference type="Proteomes" id="UP000606172"/>
    </source>
</evidence>
<evidence type="ECO:0000256" key="1">
    <source>
        <dbReference type="SAM" id="MobiDB-lite"/>
    </source>
</evidence>
<dbReference type="EMBL" id="BOOW01000010">
    <property type="protein sequence ID" value="GII91515.1"/>
    <property type="molecule type" value="Genomic_DNA"/>
</dbReference>
<comment type="caution">
    <text evidence="2">The sequence shown here is derived from an EMBL/GenBank/DDBJ whole genome shotgun (WGS) entry which is preliminary data.</text>
</comment>
<feature type="region of interest" description="Disordered" evidence="1">
    <location>
        <begin position="1"/>
        <end position="60"/>
    </location>
</feature>
<sequence>MAGPAATGRLVPVSGGTGHAAPQTGGAGAAEKPHRLDKLRYPRKRGQSPSLHGEADESVA</sequence>
<organism evidence="2 3">
    <name type="scientific">Sinosporangium siamense</name>
    <dbReference type="NCBI Taxonomy" id="1367973"/>
    <lineage>
        <taxon>Bacteria</taxon>
        <taxon>Bacillati</taxon>
        <taxon>Actinomycetota</taxon>
        <taxon>Actinomycetes</taxon>
        <taxon>Streptosporangiales</taxon>
        <taxon>Streptosporangiaceae</taxon>
        <taxon>Sinosporangium</taxon>
    </lineage>
</organism>
<accession>A0A919V420</accession>
<protein>
    <submittedName>
        <fullName evidence="2">Uncharacterized protein</fullName>
    </submittedName>
</protein>
<name>A0A919V420_9ACTN</name>
<proteinExistence type="predicted"/>
<keyword evidence="3" id="KW-1185">Reference proteome</keyword>
<gene>
    <name evidence="2" type="ORF">Ssi02_17460</name>
</gene>
<dbReference type="AlphaFoldDB" id="A0A919V420"/>
<evidence type="ECO:0000313" key="2">
    <source>
        <dbReference type="EMBL" id="GII91515.1"/>
    </source>
</evidence>
<feature type="compositionally biased region" description="Basic and acidic residues" evidence="1">
    <location>
        <begin position="31"/>
        <end position="40"/>
    </location>
</feature>
<dbReference type="Proteomes" id="UP000606172">
    <property type="component" value="Unassembled WGS sequence"/>
</dbReference>